<evidence type="ECO:0000256" key="2">
    <source>
        <dbReference type="SAM" id="Phobius"/>
    </source>
</evidence>
<proteinExistence type="predicted"/>
<dbReference type="AlphaFoldDB" id="A0A9Q0GY43"/>
<gene>
    <name evidence="3" type="ORF">NE237_011541</name>
</gene>
<feature type="transmembrane region" description="Helical" evidence="2">
    <location>
        <begin position="20"/>
        <end position="37"/>
    </location>
</feature>
<keyword evidence="4" id="KW-1185">Reference proteome</keyword>
<name>A0A9Q0GY43_9MAGN</name>
<keyword evidence="2" id="KW-0812">Transmembrane</keyword>
<feature type="region of interest" description="Disordered" evidence="1">
    <location>
        <begin position="50"/>
        <end position="81"/>
    </location>
</feature>
<evidence type="ECO:0000313" key="3">
    <source>
        <dbReference type="EMBL" id="KAJ4954758.1"/>
    </source>
</evidence>
<sequence length="134" mass="15057">MKQSTKEKSLIKTKNKENSLKSAIVVAGALAFGWLTIEHAFKPYLGNARDAMNKSDPARDPDDYDASHVPKSSLSTSDDVSDGAELNLFDSPRQFLNPPLLFFTSISVLVFNYSSECFLSWLEEKKIRPRQSIR</sequence>
<dbReference type="PANTHER" id="PTHR33982">
    <property type="entry name" value="OUTER ENVELOPE MEMBRANE PROTEIN 7-RELATED"/>
    <property type="match status" value="1"/>
</dbReference>
<feature type="compositionally biased region" description="Basic and acidic residues" evidence="1">
    <location>
        <begin position="51"/>
        <end position="68"/>
    </location>
</feature>
<evidence type="ECO:0000256" key="1">
    <source>
        <dbReference type="SAM" id="MobiDB-lite"/>
    </source>
</evidence>
<dbReference type="EMBL" id="JAMYWD010000011">
    <property type="protein sequence ID" value="KAJ4954758.1"/>
    <property type="molecule type" value="Genomic_DNA"/>
</dbReference>
<keyword evidence="2" id="KW-0472">Membrane</keyword>
<dbReference type="Proteomes" id="UP001141806">
    <property type="component" value="Unassembled WGS sequence"/>
</dbReference>
<dbReference type="OrthoDB" id="754892at2759"/>
<comment type="caution">
    <text evidence="3">The sequence shown here is derived from an EMBL/GenBank/DDBJ whole genome shotgun (WGS) entry which is preliminary data.</text>
</comment>
<organism evidence="3 4">
    <name type="scientific">Protea cynaroides</name>
    <dbReference type="NCBI Taxonomy" id="273540"/>
    <lineage>
        <taxon>Eukaryota</taxon>
        <taxon>Viridiplantae</taxon>
        <taxon>Streptophyta</taxon>
        <taxon>Embryophyta</taxon>
        <taxon>Tracheophyta</taxon>
        <taxon>Spermatophyta</taxon>
        <taxon>Magnoliopsida</taxon>
        <taxon>Proteales</taxon>
        <taxon>Proteaceae</taxon>
        <taxon>Protea</taxon>
    </lineage>
</organism>
<feature type="transmembrane region" description="Helical" evidence="2">
    <location>
        <begin position="100"/>
        <end position="122"/>
    </location>
</feature>
<dbReference type="InterPro" id="IPR038944">
    <property type="entry name" value="OEP7-like"/>
</dbReference>
<protein>
    <submittedName>
        <fullName evidence="3">Uncharacterized protein</fullName>
    </submittedName>
</protein>
<evidence type="ECO:0000313" key="4">
    <source>
        <dbReference type="Proteomes" id="UP001141806"/>
    </source>
</evidence>
<keyword evidence="2" id="KW-1133">Transmembrane helix</keyword>
<reference evidence="3" key="1">
    <citation type="journal article" date="2023" name="Plant J.">
        <title>The genome of the king protea, Protea cynaroides.</title>
        <authorList>
            <person name="Chang J."/>
            <person name="Duong T.A."/>
            <person name="Schoeman C."/>
            <person name="Ma X."/>
            <person name="Roodt D."/>
            <person name="Barker N."/>
            <person name="Li Z."/>
            <person name="Van de Peer Y."/>
            <person name="Mizrachi E."/>
        </authorList>
    </citation>
    <scope>NUCLEOTIDE SEQUENCE</scope>
    <source>
        <tissue evidence="3">Young leaves</tissue>
    </source>
</reference>
<accession>A0A9Q0GY43</accession>
<dbReference type="PANTHER" id="PTHR33982:SF5">
    <property type="entry name" value="OUTER ENVELOPE MEMBRANE PROTEIN 7"/>
    <property type="match status" value="1"/>
</dbReference>